<evidence type="ECO:0000313" key="3">
    <source>
        <dbReference type="Proteomes" id="UP000076798"/>
    </source>
</evidence>
<feature type="region of interest" description="Disordered" evidence="1">
    <location>
        <begin position="55"/>
        <end position="106"/>
    </location>
</feature>
<accession>A0A166GI13</accession>
<evidence type="ECO:0000313" key="2">
    <source>
        <dbReference type="EMBL" id="KZT41698.1"/>
    </source>
</evidence>
<reference evidence="2 3" key="1">
    <citation type="journal article" date="2016" name="Mol. Biol. Evol.">
        <title>Comparative Genomics of Early-Diverging Mushroom-Forming Fungi Provides Insights into the Origins of Lignocellulose Decay Capabilities.</title>
        <authorList>
            <person name="Nagy L.G."/>
            <person name="Riley R."/>
            <person name="Tritt A."/>
            <person name="Adam C."/>
            <person name="Daum C."/>
            <person name="Floudas D."/>
            <person name="Sun H."/>
            <person name="Yadav J.S."/>
            <person name="Pangilinan J."/>
            <person name="Larsson K.H."/>
            <person name="Matsuura K."/>
            <person name="Barry K."/>
            <person name="Labutti K."/>
            <person name="Kuo R."/>
            <person name="Ohm R.A."/>
            <person name="Bhattacharya S.S."/>
            <person name="Shirouzu T."/>
            <person name="Yoshinaga Y."/>
            <person name="Martin F.M."/>
            <person name="Grigoriev I.V."/>
            <person name="Hibbett D.S."/>
        </authorList>
    </citation>
    <scope>NUCLEOTIDE SEQUENCE [LARGE SCALE GENOMIC DNA]</scope>
    <source>
        <strain evidence="2 3">HHB10207 ss-3</strain>
    </source>
</reference>
<dbReference type="AlphaFoldDB" id="A0A166GI13"/>
<feature type="compositionally biased region" description="Polar residues" evidence="1">
    <location>
        <begin position="55"/>
        <end position="83"/>
    </location>
</feature>
<sequence>MQHSSAFMEAFKNVTEIDFATRFGPNIQETTSSQKGKSTRTQGCHGKPGRVCFQGGTNPTSSMYCVPNESTLDPDSRSFSKTLQPVRPTRHSMPLRWSKPRKSSEPIKRLGRRTTFVSPEHKLIPRVPRAPKYQSGRGFQATQTTAQFVTDVLSGPFKEV</sequence>
<gene>
    <name evidence="2" type="ORF">SISSUDRAFT_235267</name>
</gene>
<dbReference type="Proteomes" id="UP000076798">
    <property type="component" value="Unassembled WGS sequence"/>
</dbReference>
<evidence type="ECO:0000256" key="1">
    <source>
        <dbReference type="SAM" id="MobiDB-lite"/>
    </source>
</evidence>
<organism evidence="2 3">
    <name type="scientific">Sistotremastrum suecicum HHB10207 ss-3</name>
    <dbReference type="NCBI Taxonomy" id="1314776"/>
    <lineage>
        <taxon>Eukaryota</taxon>
        <taxon>Fungi</taxon>
        <taxon>Dikarya</taxon>
        <taxon>Basidiomycota</taxon>
        <taxon>Agaricomycotina</taxon>
        <taxon>Agaricomycetes</taxon>
        <taxon>Sistotremastrales</taxon>
        <taxon>Sistotremastraceae</taxon>
        <taxon>Sistotremastrum</taxon>
    </lineage>
</organism>
<proteinExistence type="predicted"/>
<keyword evidence="3" id="KW-1185">Reference proteome</keyword>
<name>A0A166GI13_9AGAM</name>
<protein>
    <submittedName>
        <fullName evidence="2">Uncharacterized protein</fullName>
    </submittedName>
</protein>
<dbReference type="EMBL" id="KV428019">
    <property type="protein sequence ID" value="KZT41698.1"/>
    <property type="molecule type" value="Genomic_DNA"/>
</dbReference>